<dbReference type="GO" id="GO:0071555">
    <property type="term" value="P:cell wall organization"/>
    <property type="evidence" value="ECO:0007669"/>
    <property type="project" value="UniProtKB-KW"/>
</dbReference>
<evidence type="ECO:0000256" key="17">
    <source>
        <dbReference type="SAM" id="SignalP"/>
    </source>
</evidence>
<dbReference type="InterPro" id="IPR002509">
    <property type="entry name" value="NODB_dom"/>
</dbReference>
<evidence type="ECO:0000313" key="20">
    <source>
        <dbReference type="Proteomes" id="UP000886523"/>
    </source>
</evidence>
<keyword evidence="4" id="KW-0336">GPI-anchor</keyword>
<dbReference type="EC" id="3.5.1.41" evidence="14"/>
<evidence type="ECO:0000256" key="6">
    <source>
        <dbReference type="ARBA" id="ARBA00022801"/>
    </source>
</evidence>
<comment type="catalytic activity">
    <reaction evidence="15">
        <text>[(1-&gt;4)-N-acetyl-beta-D-glucosaminyl](n) + n H2O = chitosan + n acetate</text>
        <dbReference type="Rhea" id="RHEA:10464"/>
        <dbReference type="Rhea" id="RHEA-COMP:9593"/>
        <dbReference type="Rhea" id="RHEA-COMP:9597"/>
        <dbReference type="ChEBI" id="CHEBI:15377"/>
        <dbReference type="ChEBI" id="CHEBI:17029"/>
        <dbReference type="ChEBI" id="CHEBI:30089"/>
        <dbReference type="ChEBI" id="CHEBI:57704"/>
        <dbReference type="EC" id="3.5.1.41"/>
    </reaction>
    <physiologicalReaction direction="left-to-right" evidence="15">
        <dbReference type="Rhea" id="RHEA:10465"/>
    </physiologicalReaction>
</comment>
<evidence type="ECO:0000256" key="5">
    <source>
        <dbReference type="ARBA" id="ARBA00022723"/>
    </source>
</evidence>
<evidence type="ECO:0000256" key="11">
    <source>
        <dbReference type="ARBA" id="ARBA00023288"/>
    </source>
</evidence>
<evidence type="ECO:0000256" key="13">
    <source>
        <dbReference type="ARBA" id="ARBA00023326"/>
    </source>
</evidence>
<keyword evidence="8" id="KW-0472">Membrane</keyword>
<dbReference type="OrthoDB" id="407355at2759"/>
<evidence type="ECO:0000256" key="7">
    <source>
        <dbReference type="ARBA" id="ARBA00023024"/>
    </source>
</evidence>
<dbReference type="GO" id="GO:0098552">
    <property type="term" value="C:side of membrane"/>
    <property type="evidence" value="ECO:0007669"/>
    <property type="project" value="UniProtKB-KW"/>
</dbReference>
<keyword evidence="4" id="KW-0325">Glycoprotein</keyword>
<keyword evidence="10" id="KW-0170">Cobalt</keyword>
<dbReference type="EMBL" id="MU128951">
    <property type="protein sequence ID" value="KAF9515384.1"/>
    <property type="molecule type" value="Genomic_DNA"/>
</dbReference>
<dbReference type="Proteomes" id="UP000886523">
    <property type="component" value="Unassembled WGS sequence"/>
</dbReference>
<dbReference type="PANTHER" id="PTHR10587">
    <property type="entry name" value="GLYCOSYL TRANSFERASE-RELATED"/>
    <property type="match status" value="1"/>
</dbReference>
<feature type="region of interest" description="Disordered" evidence="16">
    <location>
        <begin position="406"/>
        <end position="452"/>
    </location>
</feature>
<protein>
    <recommendedName>
        <fullName evidence="14">chitin deacetylase</fullName>
        <ecNumber evidence="14">3.5.1.41</ecNumber>
    </recommendedName>
</protein>
<accession>A0A9P6B0S8</accession>
<evidence type="ECO:0000259" key="18">
    <source>
        <dbReference type="PROSITE" id="PS51677"/>
    </source>
</evidence>
<dbReference type="Pfam" id="PF01522">
    <property type="entry name" value="Polysacc_deac_1"/>
    <property type="match status" value="1"/>
</dbReference>
<dbReference type="InterPro" id="IPR011330">
    <property type="entry name" value="Glyco_hydro/deAcase_b/a-brl"/>
</dbReference>
<feature type="domain" description="NodB homology" evidence="18">
    <location>
        <begin position="165"/>
        <end position="389"/>
    </location>
</feature>
<keyword evidence="17" id="KW-0732">Signal</keyword>
<comment type="caution">
    <text evidence="19">The sequence shown here is derived from an EMBL/GenBank/DDBJ whole genome shotgun (WGS) entry which is preliminary data.</text>
</comment>
<gene>
    <name evidence="19" type="ORF">BS47DRAFT_1376277</name>
</gene>
<sequence length="484" mass="51297">MISPLGVAAIAFLSLVNWAEAQVTPVVTVVTSSITSVSFHSTNPTAIPLQSIWSGATGQSTVAISSPAAPGATPPIKGAPPLPSWTFSPSLGFPPLDQVPDTNSSLVQEWIKEVANSGVTIPNLESTVPGGCPTNPTLAANTSRCWWSCGGCTRSTDITTCPDKMTWGLSYDDGPSPYSTDLLNYLDANNLKTTFFIVGSRAISRPDILAAEYLSGHQLSVHTWSHPDLTTLTNEQIIAELGWTKKAIHDITGVTPNTWRPPYGSIDDRVRAIGQAMGLTAIIWTTGPNGLDYDTCVVQSVLQTFTVFIFFFFKNFIFFSNFGARNDWFIPAGYPTGEVLDNFANIMNSAPALNTGFIILEHDLYQQTVDLAIGYILPNALSQPQFTLMSIISCLHKPLSDAYIETNDNSTNPPGKGYTTLGSSGSSTGAFHSGSSSTKATQGGQASTTSKSGAAPARLSLSVEGNKGAAGALAAIWFGVVLLL</sequence>
<dbReference type="SUPFAM" id="SSF88713">
    <property type="entry name" value="Glycoside hydrolase/deacetylase"/>
    <property type="match status" value="1"/>
</dbReference>
<evidence type="ECO:0000256" key="2">
    <source>
        <dbReference type="ARBA" id="ARBA00004609"/>
    </source>
</evidence>
<comment type="cofactor">
    <cofactor evidence="1">
        <name>Co(2+)</name>
        <dbReference type="ChEBI" id="CHEBI:48828"/>
    </cofactor>
</comment>
<dbReference type="GO" id="GO:0046872">
    <property type="term" value="F:metal ion binding"/>
    <property type="evidence" value="ECO:0007669"/>
    <property type="project" value="UniProtKB-KW"/>
</dbReference>
<keyword evidence="9" id="KW-0119">Carbohydrate metabolism</keyword>
<evidence type="ECO:0000256" key="14">
    <source>
        <dbReference type="ARBA" id="ARBA00024056"/>
    </source>
</evidence>
<evidence type="ECO:0000256" key="10">
    <source>
        <dbReference type="ARBA" id="ARBA00023285"/>
    </source>
</evidence>
<evidence type="ECO:0000256" key="12">
    <source>
        <dbReference type="ARBA" id="ARBA00023316"/>
    </source>
</evidence>
<name>A0A9P6B0S8_9AGAM</name>
<feature type="compositionally biased region" description="Polar residues" evidence="16">
    <location>
        <begin position="438"/>
        <end position="452"/>
    </location>
</feature>
<evidence type="ECO:0000256" key="15">
    <source>
        <dbReference type="ARBA" id="ARBA00048494"/>
    </source>
</evidence>
<dbReference type="PROSITE" id="PS51677">
    <property type="entry name" value="NODB"/>
    <property type="match status" value="1"/>
</dbReference>
<keyword evidence="12" id="KW-0961">Cell wall biogenesis/degradation</keyword>
<evidence type="ECO:0000256" key="9">
    <source>
        <dbReference type="ARBA" id="ARBA00023277"/>
    </source>
</evidence>
<reference evidence="19" key="1">
    <citation type="journal article" date="2020" name="Nat. Commun.">
        <title>Large-scale genome sequencing of mycorrhizal fungi provides insights into the early evolution of symbiotic traits.</title>
        <authorList>
            <person name="Miyauchi S."/>
            <person name="Kiss E."/>
            <person name="Kuo A."/>
            <person name="Drula E."/>
            <person name="Kohler A."/>
            <person name="Sanchez-Garcia M."/>
            <person name="Morin E."/>
            <person name="Andreopoulos B."/>
            <person name="Barry K.W."/>
            <person name="Bonito G."/>
            <person name="Buee M."/>
            <person name="Carver A."/>
            <person name="Chen C."/>
            <person name="Cichocki N."/>
            <person name="Clum A."/>
            <person name="Culley D."/>
            <person name="Crous P.W."/>
            <person name="Fauchery L."/>
            <person name="Girlanda M."/>
            <person name="Hayes R.D."/>
            <person name="Keri Z."/>
            <person name="LaButti K."/>
            <person name="Lipzen A."/>
            <person name="Lombard V."/>
            <person name="Magnuson J."/>
            <person name="Maillard F."/>
            <person name="Murat C."/>
            <person name="Nolan M."/>
            <person name="Ohm R.A."/>
            <person name="Pangilinan J."/>
            <person name="Pereira M.F."/>
            <person name="Perotto S."/>
            <person name="Peter M."/>
            <person name="Pfister S."/>
            <person name="Riley R."/>
            <person name="Sitrit Y."/>
            <person name="Stielow J.B."/>
            <person name="Szollosi G."/>
            <person name="Zifcakova L."/>
            <person name="Stursova M."/>
            <person name="Spatafora J.W."/>
            <person name="Tedersoo L."/>
            <person name="Vaario L.M."/>
            <person name="Yamada A."/>
            <person name="Yan M."/>
            <person name="Wang P."/>
            <person name="Xu J."/>
            <person name="Bruns T."/>
            <person name="Baldrian P."/>
            <person name="Vilgalys R."/>
            <person name="Dunand C."/>
            <person name="Henrissat B."/>
            <person name="Grigoriev I.V."/>
            <person name="Hibbett D."/>
            <person name="Nagy L.G."/>
            <person name="Martin F.M."/>
        </authorList>
    </citation>
    <scope>NUCLEOTIDE SEQUENCE</scope>
    <source>
        <strain evidence="19">UP504</strain>
    </source>
</reference>
<evidence type="ECO:0000256" key="8">
    <source>
        <dbReference type="ARBA" id="ARBA00023136"/>
    </source>
</evidence>
<dbReference type="GO" id="GO:0009272">
    <property type="term" value="P:fungal-type cell wall biogenesis"/>
    <property type="evidence" value="ECO:0007669"/>
    <property type="project" value="UniProtKB-ARBA"/>
</dbReference>
<evidence type="ECO:0000256" key="16">
    <source>
        <dbReference type="SAM" id="MobiDB-lite"/>
    </source>
</evidence>
<feature type="chain" id="PRO_5040283737" description="chitin deacetylase" evidence="17">
    <location>
        <begin position="22"/>
        <end position="484"/>
    </location>
</feature>
<keyword evidence="6" id="KW-0378">Hydrolase</keyword>
<dbReference type="AlphaFoldDB" id="A0A9P6B0S8"/>
<dbReference type="GO" id="GO:0006032">
    <property type="term" value="P:chitin catabolic process"/>
    <property type="evidence" value="ECO:0007669"/>
    <property type="project" value="UniProtKB-KW"/>
</dbReference>
<evidence type="ECO:0000256" key="1">
    <source>
        <dbReference type="ARBA" id="ARBA00001941"/>
    </source>
</evidence>
<dbReference type="GO" id="GO:0005886">
    <property type="term" value="C:plasma membrane"/>
    <property type="evidence" value="ECO:0007669"/>
    <property type="project" value="UniProtKB-SubCell"/>
</dbReference>
<keyword evidence="13" id="KW-0624">Polysaccharide degradation</keyword>
<dbReference type="GO" id="GO:0000272">
    <property type="term" value="P:polysaccharide catabolic process"/>
    <property type="evidence" value="ECO:0007669"/>
    <property type="project" value="UniProtKB-KW"/>
</dbReference>
<keyword evidence="11" id="KW-0449">Lipoprotein</keyword>
<evidence type="ECO:0000256" key="3">
    <source>
        <dbReference type="ARBA" id="ARBA00022475"/>
    </source>
</evidence>
<keyword evidence="20" id="KW-1185">Reference proteome</keyword>
<organism evidence="19 20">
    <name type="scientific">Hydnum rufescens UP504</name>
    <dbReference type="NCBI Taxonomy" id="1448309"/>
    <lineage>
        <taxon>Eukaryota</taxon>
        <taxon>Fungi</taxon>
        <taxon>Dikarya</taxon>
        <taxon>Basidiomycota</taxon>
        <taxon>Agaricomycotina</taxon>
        <taxon>Agaricomycetes</taxon>
        <taxon>Cantharellales</taxon>
        <taxon>Hydnaceae</taxon>
        <taxon>Hydnum</taxon>
    </lineage>
</organism>
<evidence type="ECO:0000313" key="19">
    <source>
        <dbReference type="EMBL" id="KAF9515384.1"/>
    </source>
</evidence>
<dbReference type="GO" id="GO:0004099">
    <property type="term" value="F:chitin deacetylase activity"/>
    <property type="evidence" value="ECO:0007669"/>
    <property type="project" value="UniProtKB-EC"/>
</dbReference>
<keyword evidence="7" id="KW-0146">Chitin degradation</keyword>
<dbReference type="Gene3D" id="3.20.20.370">
    <property type="entry name" value="Glycoside hydrolase/deacetylase"/>
    <property type="match status" value="1"/>
</dbReference>
<evidence type="ECO:0000256" key="4">
    <source>
        <dbReference type="ARBA" id="ARBA00022622"/>
    </source>
</evidence>
<proteinExistence type="predicted"/>
<dbReference type="InterPro" id="IPR050248">
    <property type="entry name" value="Polysacc_deacetylase_ArnD"/>
</dbReference>
<comment type="subcellular location">
    <subcellularLocation>
        <location evidence="2">Cell membrane</location>
        <topology evidence="2">Lipid-anchor</topology>
        <topology evidence="2">GPI-anchor</topology>
    </subcellularLocation>
</comment>
<keyword evidence="5" id="KW-0479">Metal-binding</keyword>
<feature type="signal peptide" evidence="17">
    <location>
        <begin position="1"/>
        <end position="21"/>
    </location>
</feature>
<dbReference type="PANTHER" id="PTHR10587:SF133">
    <property type="entry name" value="CHITIN DEACETYLASE 1-RELATED"/>
    <property type="match status" value="1"/>
</dbReference>
<keyword evidence="3" id="KW-1003">Cell membrane</keyword>
<feature type="compositionally biased region" description="Low complexity" evidence="16">
    <location>
        <begin position="417"/>
        <end position="437"/>
    </location>
</feature>